<dbReference type="WBParaSite" id="Bm16921c.1">
    <property type="protein sequence ID" value="Bm16921c.1"/>
    <property type="gene ID" value="WBGene00255483"/>
</dbReference>
<dbReference type="EMBL" id="LN856931">
    <property type="protein sequence ID" value="CRZ24016.1"/>
    <property type="molecule type" value="Genomic_DNA"/>
</dbReference>
<name>A0A0K0J2K5_BRUMA</name>
<evidence type="ECO:0000313" key="3">
    <source>
        <dbReference type="EMBL" id="VIO86763.1"/>
    </source>
</evidence>
<protein>
    <submittedName>
        <fullName evidence="2 5">Bm16921</fullName>
    </submittedName>
</protein>
<dbReference type="Proteomes" id="UP000006672">
    <property type="component" value="Unassembled WGS sequence"/>
</dbReference>
<accession>A0A4E9ET77</accession>
<feature type="region of interest" description="Disordered" evidence="1">
    <location>
        <begin position="1"/>
        <end position="34"/>
    </location>
</feature>
<reference evidence="3" key="3">
    <citation type="submission" date="2019-04" db="EMBL/GenBank/DDBJ databases">
        <authorList>
            <person name="Howe K."/>
            <person name="Paulini M."/>
            <person name="Williams G."/>
        </authorList>
    </citation>
    <scope>NUCLEOTIDE SEQUENCE [LARGE SCALE GENOMIC DNA]</scope>
    <source>
        <strain evidence="3">FR3</strain>
    </source>
</reference>
<keyword evidence="4" id="KW-1185">Reference proteome</keyword>
<dbReference type="GeneID" id="6102670"/>
<evidence type="ECO:0000256" key="1">
    <source>
        <dbReference type="SAM" id="MobiDB-lite"/>
    </source>
</evidence>
<evidence type="ECO:0000313" key="2">
    <source>
        <dbReference type="EMBL" id="CRZ24016.1"/>
    </source>
</evidence>
<reference evidence="2 4" key="1">
    <citation type="journal article" date="2007" name="Science">
        <title>Draft genome of the filarial nematode parasite Brugia malayi.</title>
        <authorList>
            <person name="Ghedin E."/>
            <person name="Wang S."/>
            <person name="Spiro D."/>
            <person name="Caler E."/>
            <person name="Zhao Q."/>
            <person name="Crabtree J."/>
            <person name="Allen J.E."/>
            <person name="Delcher A.L."/>
            <person name="Guiliano D.B."/>
            <person name="Miranda-Saavedra D."/>
            <person name="Angiuoli S.V."/>
            <person name="Creasy T."/>
            <person name="Amedeo P."/>
            <person name="Haas B."/>
            <person name="El-Sayed N.M."/>
            <person name="Wortman J.R."/>
            <person name="Feldblyum T."/>
            <person name="Tallon L."/>
            <person name="Schatz M."/>
            <person name="Shumway M."/>
            <person name="Koo H."/>
            <person name="Salzberg S.L."/>
            <person name="Schobel S."/>
            <person name="Pertea M."/>
            <person name="Pop M."/>
            <person name="White O."/>
            <person name="Barton G.J."/>
            <person name="Carlow C.K."/>
            <person name="Crawford M.J."/>
            <person name="Daub J."/>
            <person name="Dimmic M.W."/>
            <person name="Estes C.F."/>
            <person name="Foster J.M."/>
            <person name="Ganatra M."/>
            <person name="Gregory W.F."/>
            <person name="Johnson N.M."/>
            <person name="Jin J."/>
            <person name="Komuniecki R."/>
            <person name="Korf I."/>
            <person name="Kumar S."/>
            <person name="Laney S."/>
            <person name="Li B.W."/>
            <person name="Li W."/>
            <person name="Lindblom T.H."/>
            <person name="Lustigman S."/>
            <person name="Ma D."/>
            <person name="Maina C.V."/>
            <person name="Martin D.M."/>
            <person name="McCarter J.P."/>
            <person name="McReynolds L."/>
            <person name="Mitreva M."/>
            <person name="Nutman T.B."/>
            <person name="Parkinson J."/>
            <person name="Peregrin-Alvarez J.M."/>
            <person name="Poole C."/>
            <person name="Ren Q."/>
            <person name="Saunders L."/>
            <person name="Sluder A.E."/>
            <person name="Smith K."/>
            <person name="Stanke M."/>
            <person name="Unnasch T.R."/>
            <person name="Ware J."/>
            <person name="Wei A.D."/>
            <person name="Weil G."/>
            <person name="Williams D.J."/>
            <person name="Zhang Y."/>
            <person name="Williams S.A."/>
            <person name="Fraser-Liggett C."/>
            <person name="Slatko B."/>
            <person name="Blaxter M.L."/>
            <person name="Scott A.L."/>
        </authorList>
    </citation>
    <scope>NUCLEOTIDE SEQUENCE</scope>
    <source>
        <strain evidence="2 4">FR3</strain>
    </source>
</reference>
<dbReference type="EMBL" id="CAAKNF010000196">
    <property type="protein sequence ID" value="VIO86763.1"/>
    <property type="molecule type" value="Genomic_DNA"/>
</dbReference>
<gene>
    <name evidence="2 5 6" type="ORF">Bm16921</name>
    <name evidence="3" type="ORF">BM_BM16921</name>
    <name evidence="2" type="ORF">BM_Bm16921</name>
</gene>
<dbReference type="AlphaFoldDB" id="A0A0K0J2K5"/>
<sequence length="55" mass="6070">MEAEKKLRSLRAFSEMEKELEERSGGKDPKASGSISEILMSNDVSEELNAKIKAA</sequence>
<accession>A0A0K0J2K5</accession>
<evidence type="ECO:0000313" key="5">
    <source>
        <dbReference type="WBParaSite" id="Bm16921c.1"/>
    </source>
</evidence>
<dbReference type="WormBase" id="Bm16921c">
    <property type="protein sequence ID" value="BM38570"/>
    <property type="gene ID" value="WBGene00255483"/>
</dbReference>
<reference evidence="5" key="4">
    <citation type="submission" date="2019-12" db="UniProtKB">
        <authorList>
            <consortium name="WormBaseParasite"/>
        </authorList>
    </citation>
    <scope>IDENTIFICATION</scope>
</reference>
<dbReference type="CTD" id="6102670"/>
<reference evidence="2" key="2">
    <citation type="submission" date="2012-12" db="EMBL/GenBank/DDBJ databases">
        <authorList>
            <person name="Gao Y.W."/>
            <person name="Fan S.T."/>
            <person name="Sun H.T."/>
            <person name="Wang Z."/>
            <person name="Gao X.L."/>
            <person name="Li Y.G."/>
            <person name="Wang T.C."/>
            <person name="Zhang K."/>
            <person name="Xu W.W."/>
            <person name="Yu Z.J."/>
            <person name="Xia X.Z."/>
        </authorList>
    </citation>
    <scope>NUCLEOTIDE SEQUENCE</scope>
    <source>
        <strain evidence="2">FR3</strain>
    </source>
</reference>
<dbReference type="RefSeq" id="XP_042929698.1">
    <property type="nucleotide sequence ID" value="XM_043073764.1"/>
</dbReference>
<proteinExistence type="predicted"/>
<feature type="compositionally biased region" description="Basic and acidic residues" evidence="1">
    <location>
        <begin position="14"/>
        <end position="30"/>
    </location>
</feature>
<evidence type="ECO:0000313" key="6">
    <source>
        <dbReference type="WormBase" id="Bm16921c"/>
    </source>
</evidence>
<dbReference type="OrthoDB" id="5854831at2759"/>
<evidence type="ECO:0000313" key="4">
    <source>
        <dbReference type="Proteomes" id="UP000006672"/>
    </source>
</evidence>
<organism evidence="2">
    <name type="scientific">Brugia malayi</name>
    <name type="common">Filarial nematode worm</name>
    <dbReference type="NCBI Taxonomy" id="6279"/>
    <lineage>
        <taxon>Eukaryota</taxon>
        <taxon>Metazoa</taxon>
        <taxon>Ecdysozoa</taxon>
        <taxon>Nematoda</taxon>
        <taxon>Chromadorea</taxon>
        <taxon>Rhabditida</taxon>
        <taxon>Spirurina</taxon>
        <taxon>Spiruromorpha</taxon>
        <taxon>Filarioidea</taxon>
        <taxon>Onchocercidae</taxon>
        <taxon>Brugia</taxon>
    </lineage>
</organism>